<dbReference type="AlphaFoldDB" id="A0AAD4E3A3"/>
<dbReference type="EMBL" id="JABBWK010000046">
    <property type="protein sequence ID" value="KAG1897498.1"/>
    <property type="molecule type" value="Genomic_DNA"/>
</dbReference>
<proteinExistence type="predicted"/>
<evidence type="ECO:0000313" key="2">
    <source>
        <dbReference type="Proteomes" id="UP001195769"/>
    </source>
</evidence>
<feature type="non-terminal residue" evidence="1">
    <location>
        <position position="1"/>
    </location>
</feature>
<dbReference type="GeneID" id="64669752"/>
<sequence>LAYIHWFQPLQSFDQNLHNFRLTRSSHLHGHNTLLVPVHQVLRLCHLIPQVGRESDMREEFYLNRYINLELFERLSKS</sequence>
<protein>
    <submittedName>
        <fullName evidence="1">Uncharacterized protein</fullName>
    </submittedName>
</protein>
<reference evidence="1" key="1">
    <citation type="journal article" date="2020" name="New Phytol.">
        <title>Comparative genomics reveals dynamic genome evolution in host specialist ectomycorrhizal fungi.</title>
        <authorList>
            <person name="Lofgren L.A."/>
            <person name="Nguyen N.H."/>
            <person name="Vilgalys R."/>
            <person name="Ruytinx J."/>
            <person name="Liao H.L."/>
            <person name="Branco S."/>
            <person name="Kuo A."/>
            <person name="LaButti K."/>
            <person name="Lipzen A."/>
            <person name="Andreopoulos W."/>
            <person name="Pangilinan J."/>
            <person name="Riley R."/>
            <person name="Hundley H."/>
            <person name="Na H."/>
            <person name="Barry K."/>
            <person name="Grigoriev I.V."/>
            <person name="Stajich J.E."/>
            <person name="Kennedy P.G."/>
        </authorList>
    </citation>
    <scope>NUCLEOTIDE SEQUENCE</scope>
    <source>
        <strain evidence="1">FC203</strain>
    </source>
</reference>
<comment type="caution">
    <text evidence="1">The sequence shown here is derived from an EMBL/GenBank/DDBJ whole genome shotgun (WGS) entry which is preliminary data.</text>
</comment>
<name>A0AAD4E3A3_9AGAM</name>
<organism evidence="1 2">
    <name type="scientific">Suillus fuscotomentosus</name>
    <dbReference type="NCBI Taxonomy" id="1912939"/>
    <lineage>
        <taxon>Eukaryota</taxon>
        <taxon>Fungi</taxon>
        <taxon>Dikarya</taxon>
        <taxon>Basidiomycota</taxon>
        <taxon>Agaricomycotina</taxon>
        <taxon>Agaricomycetes</taxon>
        <taxon>Agaricomycetidae</taxon>
        <taxon>Boletales</taxon>
        <taxon>Suillineae</taxon>
        <taxon>Suillaceae</taxon>
        <taxon>Suillus</taxon>
    </lineage>
</organism>
<keyword evidence="2" id="KW-1185">Reference proteome</keyword>
<dbReference type="RefSeq" id="XP_041223074.1">
    <property type="nucleotide sequence ID" value="XM_041375454.1"/>
</dbReference>
<accession>A0AAD4E3A3</accession>
<gene>
    <name evidence="1" type="ORF">F5891DRAFT_957106</name>
</gene>
<dbReference type="Proteomes" id="UP001195769">
    <property type="component" value="Unassembled WGS sequence"/>
</dbReference>
<evidence type="ECO:0000313" key="1">
    <source>
        <dbReference type="EMBL" id="KAG1897498.1"/>
    </source>
</evidence>